<feature type="compositionally biased region" description="Pro residues" evidence="1">
    <location>
        <begin position="25"/>
        <end position="35"/>
    </location>
</feature>
<dbReference type="OrthoDB" id="3393679at2"/>
<feature type="compositionally biased region" description="Low complexity" evidence="1">
    <location>
        <begin position="36"/>
        <end position="85"/>
    </location>
</feature>
<dbReference type="AlphaFoldDB" id="A0A1Q2CGJ5"/>
<protein>
    <recommendedName>
        <fullName evidence="3">AMIN-like domain-containing protein</fullName>
    </recommendedName>
</protein>
<organism evidence="4 5">
    <name type="scientific">Tessaracoccus flavus</name>
    <dbReference type="NCBI Taxonomy" id="1610493"/>
    <lineage>
        <taxon>Bacteria</taxon>
        <taxon>Bacillati</taxon>
        <taxon>Actinomycetota</taxon>
        <taxon>Actinomycetes</taxon>
        <taxon>Propionibacteriales</taxon>
        <taxon>Propionibacteriaceae</taxon>
        <taxon>Tessaracoccus</taxon>
    </lineage>
</organism>
<feature type="region of interest" description="Disordered" evidence="1">
    <location>
        <begin position="20"/>
        <end position="91"/>
    </location>
</feature>
<dbReference type="InterPro" id="IPR056303">
    <property type="entry name" value="AMIN-like"/>
</dbReference>
<feature type="signal peptide" evidence="2">
    <location>
        <begin position="1"/>
        <end position="23"/>
    </location>
</feature>
<reference evidence="4 5" key="1">
    <citation type="journal article" date="2016" name="Int. J. Syst. Evol. Microbiol.">
        <title>Tessaracoccus flavus sp. nov., isolated from the drainage system of a lindane-producing factory.</title>
        <authorList>
            <person name="Kumari R."/>
            <person name="Singh P."/>
            <person name="Schumann P."/>
            <person name="Lal R."/>
        </authorList>
    </citation>
    <scope>NUCLEOTIDE SEQUENCE [LARGE SCALE GENOMIC DNA]</scope>
    <source>
        <strain evidence="4 5">RP1T</strain>
    </source>
</reference>
<keyword evidence="2" id="KW-0732">Signal</keyword>
<dbReference type="Gene3D" id="2.60.40.3500">
    <property type="match status" value="1"/>
</dbReference>
<evidence type="ECO:0000256" key="1">
    <source>
        <dbReference type="SAM" id="MobiDB-lite"/>
    </source>
</evidence>
<dbReference type="Pfam" id="PF24837">
    <property type="entry name" value="AMIN-like"/>
    <property type="match status" value="1"/>
</dbReference>
<evidence type="ECO:0000313" key="5">
    <source>
        <dbReference type="Proteomes" id="UP000188324"/>
    </source>
</evidence>
<feature type="chain" id="PRO_5013292514" description="AMIN-like domain-containing protein" evidence="2">
    <location>
        <begin position="24"/>
        <end position="238"/>
    </location>
</feature>
<proteinExistence type="predicted"/>
<evidence type="ECO:0000313" key="4">
    <source>
        <dbReference type="EMBL" id="AQP45223.1"/>
    </source>
</evidence>
<accession>A0A1Q2CGJ5</accession>
<evidence type="ECO:0000256" key="2">
    <source>
        <dbReference type="SAM" id="SignalP"/>
    </source>
</evidence>
<feature type="domain" description="AMIN-like" evidence="3">
    <location>
        <begin position="113"/>
        <end position="236"/>
    </location>
</feature>
<dbReference type="KEGG" id="tfl:RPIT_10795"/>
<name>A0A1Q2CGJ5_9ACTN</name>
<sequence>MYRAGVAATAAVLLLVGCSGGSAPTPSPPMSPGTTPPDVVSSEPVPTSTSASAQPSAPPTFSDSATPPSAPTTASPTSSSTDSPPGDLDQLHPWVTARSEEEPRQAAGDWQEIIGVRTGAHEGYDRVVLDLSGDDPLLGWFAGFADEAIEDPTGFPLEIDGGAFLELGIWAIDWTTDRPERFSGPVDVDGLDNVTAVAFGGLFEAQQQILIGLEERTAYRVFTLSDPARIVVDIKHAD</sequence>
<dbReference type="EMBL" id="CP019605">
    <property type="protein sequence ID" value="AQP45223.1"/>
    <property type="molecule type" value="Genomic_DNA"/>
</dbReference>
<dbReference type="RefSeq" id="WP_077343075.1">
    <property type="nucleotide sequence ID" value="NZ_CP019605.1"/>
</dbReference>
<dbReference type="PROSITE" id="PS51257">
    <property type="entry name" value="PROKAR_LIPOPROTEIN"/>
    <property type="match status" value="1"/>
</dbReference>
<keyword evidence="5" id="KW-1185">Reference proteome</keyword>
<gene>
    <name evidence="4" type="ORF">RPIT_10795</name>
</gene>
<evidence type="ECO:0000259" key="3">
    <source>
        <dbReference type="Pfam" id="PF24837"/>
    </source>
</evidence>
<dbReference type="STRING" id="1610493.RPIT_10795"/>
<dbReference type="Proteomes" id="UP000188324">
    <property type="component" value="Chromosome"/>
</dbReference>